<evidence type="ECO:0000313" key="4">
    <source>
        <dbReference type="Proteomes" id="UP000030988"/>
    </source>
</evidence>
<feature type="domain" description="Glucose/Sorbosone dehydrogenase" evidence="2">
    <location>
        <begin position="63"/>
        <end position="398"/>
    </location>
</feature>
<dbReference type="Pfam" id="PF07995">
    <property type="entry name" value="GSDH"/>
    <property type="match status" value="1"/>
</dbReference>
<dbReference type="EMBL" id="JTDN01000001">
    <property type="protein sequence ID" value="KHL26559.1"/>
    <property type="molecule type" value="Genomic_DNA"/>
</dbReference>
<sequence length="404" mass="42957">MRTLMTTLCLAAALSGLAACGGSPEGAAPGATASAEPLMRVAGGEPVEMAATAPFTVTAHGAFDQPWALAFAPGTRTLFVTEKPGTLKFMALPGGQVGTVTGLPEVDYGKQGGLGDVAFLPGESSSVLSGRTIYLTWAEAGDGDTRAAAMGRGQLTCASTLSCRIDGLEVIWRQQPKTEGRNHYSHRIAFSPDGKYLYLASGERDQGAPAQDLATNLGKVLRLNLDGTPAEGNPFADRGGVSREIWSYGHRNILGLAFDPDGRLWDLEHGPAGGDELNLVERGVNYGWPIVSNGDGYDGTPIPDHATRPEFRPPVLSWNPIIGPGDLMFYSGARWPEWRGAAIVPAMPTQSLLILARDGAQFTERARYDFPERMRAAVEAPDGSLWLAEDRTDGRLLRLVPKAG</sequence>
<keyword evidence="4" id="KW-1185">Reference proteome</keyword>
<protein>
    <submittedName>
        <fullName evidence="3">Dehydrogenase</fullName>
    </submittedName>
</protein>
<dbReference type="InterPro" id="IPR012938">
    <property type="entry name" value="Glc/Sorbosone_DH"/>
</dbReference>
<dbReference type="SUPFAM" id="SSF50952">
    <property type="entry name" value="Soluble quinoprotein glucose dehydrogenase"/>
    <property type="match status" value="1"/>
</dbReference>
<evidence type="ECO:0000313" key="3">
    <source>
        <dbReference type="EMBL" id="KHL26559.1"/>
    </source>
</evidence>
<dbReference type="Proteomes" id="UP000030988">
    <property type="component" value="Unassembled WGS sequence"/>
</dbReference>
<dbReference type="PANTHER" id="PTHR19328">
    <property type="entry name" value="HEDGEHOG-INTERACTING PROTEIN"/>
    <property type="match status" value="1"/>
</dbReference>
<evidence type="ECO:0000256" key="1">
    <source>
        <dbReference type="SAM" id="SignalP"/>
    </source>
</evidence>
<feature type="chain" id="PRO_5002068868" evidence="1">
    <location>
        <begin position="19"/>
        <end position="404"/>
    </location>
</feature>
<gene>
    <name evidence="3" type="ORF">PK98_09260</name>
</gene>
<organism evidence="3 4">
    <name type="scientific">Croceibacterium mercuriale</name>
    <dbReference type="NCBI Taxonomy" id="1572751"/>
    <lineage>
        <taxon>Bacteria</taxon>
        <taxon>Pseudomonadati</taxon>
        <taxon>Pseudomonadota</taxon>
        <taxon>Alphaproteobacteria</taxon>
        <taxon>Sphingomonadales</taxon>
        <taxon>Erythrobacteraceae</taxon>
        <taxon>Croceibacterium</taxon>
    </lineage>
</organism>
<reference evidence="3 4" key="1">
    <citation type="submission" date="2014-11" db="EMBL/GenBank/DDBJ databases">
        <title>Draft genome sequence of Kirrobacter mercurialis.</title>
        <authorList>
            <person name="Coil D.A."/>
            <person name="Eisen J.A."/>
        </authorList>
    </citation>
    <scope>NUCLEOTIDE SEQUENCE [LARGE SCALE GENOMIC DNA]</scope>
    <source>
        <strain evidence="3 4">Coronado</strain>
    </source>
</reference>
<comment type="caution">
    <text evidence="3">The sequence shown here is derived from an EMBL/GenBank/DDBJ whole genome shotgun (WGS) entry which is preliminary data.</text>
</comment>
<evidence type="ECO:0000259" key="2">
    <source>
        <dbReference type="Pfam" id="PF07995"/>
    </source>
</evidence>
<dbReference type="InterPro" id="IPR011042">
    <property type="entry name" value="6-blade_b-propeller_TolB-like"/>
</dbReference>
<accession>A0A0B2BYM2</accession>
<keyword evidence="1" id="KW-0732">Signal</keyword>
<dbReference type="InterPro" id="IPR011041">
    <property type="entry name" value="Quinoprot_gluc/sorb_DH_b-prop"/>
</dbReference>
<dbReference type="PROSITE" id="PS51257">
    <property type="entry name" value="PROKAR_LIPOPROTEIN"/>
    <property type="match status" value="1"/>
</dbReference>
<dbReference type="PANTHER" id="PTHR19328:SF75">
    <property type="entry name" value="ALDOSE SUGAR DEHYDROGENASE YLII"/>
    <property type="match status" value="1"/>
</dbReference>
<dbReference type="OrthoDB" id="9770043at2"/>
<dbReference type="AlphaFoldDB" id="A0A0B2BYM2"/>
<feature type="signal peptide" evidence="1">
    <location>
        <begin position="1"/>
        <end position="18"/>
    </location>
</feature>
<dbReference type="Gene3D" id="2.120.10.30">
    <property type="entry name" value="TolB, C-terminal domain"/>
    <property type="match status" value="1"/>
</dbReference>
<proteinExistence type="predicted"/>
<name>A0A0B2BYM2_9SPHN</name>